<proteinExistence type="predicted"/>
<accession>E9G747</accession>
<name>E9G747_DAPPU</name>
<dbReference type="Proteomes" id="UP000000305">
    <property type="component" value="Unassembled WGS sequence"/>
</dbReference>
<dbReference type="EMBL" id="GL732534">
    <property type="protein sequence ID" value="EFX84406.1"/>
    <property type="molecule type" value="Genomic_DNA"/>
</dbReference>
<organism evidence="1 2">
    <name type="scientific">Daphnia pulex</name>
    <name type="common">Water flea</name>
    <dbReference type="NCBI Taxonomy" id="6669"/>
    <lineage>
        <taxon>Eukaryota</taxon>
        <taxon>Metazoa</taxon>
        <taxon>Ecdysozoa</taxon>
        <taxon>Arthropoda</taxon>
        <taxon>Crustacea</taxon>
        <taxon>Branchiopoda</taxon>
        <taxon>Diplostraca</taxon>
        <taxon>Cladocera</taxon>
        <taxon>Anomopoda</taxon>
        <taxon>Daphniidae</taxon>
        <taxon>Daphnia</taxon>
    </lineage>
</organism>
<dbReference type="InParanoid" id="E9G747"/>
<evidence type="ECO:0000313" key="1">
    <source>
        <dbReference type="EMBL" id="EFX84406.1"/>
    </source>
</evidence>
<reference evidence="1 2" key="1">
    <citation type="journal article" date="2011" name="Science">
        <title>The ecoresponsive genome of Daphnia pulex.</title>
        <authorList>
            <person name="Colbourne J.K."/>
            <person name="Pfrender M.E."/>
            <person name="Gilbert D."/>
            <person name="Thomas W.K."/>
            <person name="Tucker A."/>
            <person name="Oakley T.H."/>
            <person name="Tokishita S."/>
            <person name="Aerts A."/>
            <person name="Arnold G.J."/>
            <person name="Basu M.K."/>
            <person name="Bauer D.J."/>
            <person name="Caceres C.E."/>
            <person name="Carmel L."/>
            <person name="Casola C."/>
            <person name="Choi J.H."/>
            <person name="Detter J.C."/>
            <person name="Dong Q."/>
            <person name="Dusheyko S."/>
            <person name="Eads B.D."/>
            <person name="Frohlich T."/>
            <person name="Geiler-Samerotte K.A."/>
            <person name="Gerlach D."/>
            <person name="Hatcher P."/>
            <person name="Jogdeo S."/>
            <person name="Krijgsveld J."/>
            <person name="Kriventseva E.V."/>
            <person name="Kultz D."/>
            <person name="Laforsch C."/>
            <person name="Lindquist E."/>
            <person name="Lopez J."/>
            <person name="Manak J.R."/>
            <person name="Muller J."/>
            <person name="Pangilinan J."/>
            <person name="Patwardhan R.P."/>
            <person name="Pitluck S."/>
            <person name="Pritham E.J."/>
            <person name="Rechtsteiner A."/>
            <person name="Rho M."/>
            <person name="Rogozin I.B."/>
            <person name="Sakarya O."/>
            <person name="Salamov A."/>
            <person name="Schaack S."/>
            <person name="Shapiro H."/>
            <person name="Shiga Y."/>
            <person name="Skalitzky C."/>
            <person name="Smith Z."/>
            <person name="Souvorov A."/>
            <person name="Sung W."/>
            <person name="Tang Z."/>
            <person name="Tsuchiya D."/>
            <person name="Tu H."/>
            <person name="Vos H."/>
            <person name="Wang M."/>
            <person name="Wolf Y.I."/>
            <person name="Yamagata H."/>
            <person name="Yamada T."/>
            <person name="Ye Y."/>
            <person name="Shaw J.R."/>
            <person name="Andrews J."/>
            <person name="Crease T.J."/>
            <person name="Tang H."/>
            <person name="Lucas S.M."/>
            <person name="Robertson H.M."/>
            <person name="Bork P."/>
            <person name="Koonin E.V."/>
            <person name="Zdobnov E.M."/>
            <person name="Grigoriev I.V."/>
            <person name="Lynch M."/>
            <person name="Boore J.L."/>
        </authorList>
    </citation>
    <scope>NUCLEOTIDE SEQUENCE [LARGE SCALE GENOMIC DNA]</scope>
</reference>
<gene>
    <name evidence="1" type="ORF">DAPPUDRAFT_314685</name>
</gene>
<dbReference type="KEGG" id="dpx:DAPPUDRAFT_314685"/>
<sequence>MTNAGTPQILLYFGEDFTKITFSVDLTEFNVDFLAKDIVQIFSPAVFLISPPNS</sequence>
<dbReference type="AlphaFoldDB" id="E9G747"/>
<protein>
    <submittedName>
        <fullName evidence="1">Uncharacterized protein</fullName>
    </submittedName>
</protein>
<dbReference type="HOGENOM" id="CLU_3052423_0_0_1"/>
<evidence type="ECO:0000313" key="2">
    <source>
        <dbReference type="Proteomes" id="UP000000305"/>
    </source>
</evidence>
<keyword evidence="2" id="KW-1185">Reference proteome</keyword>